<organism evidence="3 4">
    <name type="scientific">Platanthera guangdongensis</name>
    <dbReference type="NCBI Taxonomy" id="2320717"/>
    <lineage>
        <taxon>Eukaryota</taxon>
        <taxon>Viridiplantae</taxon>
        <taxon>Streptophyta</taxon>
        <taxon>Embryophyta</taxon>
        <taxon>Tracheophyta</taxon>
        <taxon>Spermatophyta</taxon>
        <taxon>Magnoliopsida</taxon>
        <taxon>Liliopsida</taxon>
        <taxon>Asparagales</taxon>
        <taxon>Orchidaceae</taxon>
        <taxon>Orchidoideae</taxon>
        <taxon>Orchideae</taxon>
        <taxon>Orchidinae</taxon>
        <taxon>Platanthera</taxon>
    </lineage>
</organism>
<comment type="caution">
    <text evidence="3">The sequence shown here is derived from an EMBL/GenBank/DDBJ whole genome shotgun (WGS) entry which is preliminary data.</text>
</comment>
<dbReference type="PANTHER" id="PTHR23201:SF20">
    <property type="entry name" value="GIBBERELLIN-REGULATED PROTEIN 9-LIKE"/>
    <property type="match status" value="1"/>
</dbReference>
<feature type="chain" id="PRO_5045358769" evidence="2">
    <location>
        <begin position="28"/>
        <end position="117"/>
    </location>
</feature>
<name>A0ABR2MRQ7_9ASPA</name>
<accession>A0ABR2MRQ7</accession>
<keyword evidence="2" id="KW-0732">Signal</keyword>
<dbReference type="Pfam" id="PF02704">
    <property type="entry name" value="GASA"/>
    <property type="match status" value="1"/>
</dbReference>
<dbReference type="InterPro" id="IPR003854">
    <property type="entry name" value="GASA"/>
</dbReference>
<feature type="signal peptide" evidence="2">
    <location>
        <begin position="1"/>
        <end position="27"/>
    </location>
</feature>
<proteinExistence type="inferred from homology"/>
<keyword evidence="4" id="KW-1185">Reference proteome</keyword>
<dbReference type="Proteomes" id="UP001412067">
    <property type="component" value="Unassembled WGS sequence"/>
</dbReference>
<evidence type="ECO:0000256" key="1">
    <source>
        <dbReference type="ARBA" id="ARBA00010582"/>
    </source>
</evidence>
<evidence type="ECO:0000313" key="3">
    <source>
        <dbReference type="EMBL" id="KAK8966867.1"/>
    </source>
</evidence>
<comment type="similarity">
    <text evidence="1">Belongs to the GASA family.</text>
</comment>
<sequence>MAGGKKGLHLYFIIIIILLFLQAIAEANLEHDTDDIEIAGNASSLYKATHGRPIHKINCNYACAMRCRKASRKNVCTRACGTCCFRCHCVPPGTYGNKNACPCYAGLRTHGRKPKCP</sequence>
<dbReference type="PANTHER" id="PTHR23201">
    <property type="entry name" value="EXTENSIN, PROLINE-RICH PROTEIN"/>
    <property type="match status" value="1"/>
</dbReference>
<protein>
    <submittedName>
        <fullName evidence="3">Gibberellin-regulated protein 1</fullName>
    </submittedName>
</protein>
<evidence type="ECO:0000256" key="2">
    <source>
        <dbReference type="SAM" id="SignalP"/>
    </source>
</evidence>
<reference evidence="3 4" key="1">
    <citation type="journal article" date="2022" name="Nat. Plants">
        <title>Genomes of leafy and leafless Platanthera orchids illuminate the evolution of mycoheterotrophy.</title>
        <authorList>
            <person name="Li M.H."/>
            <person name="Liu K.W."/>
            <person name="Li Z."/>
            <person name="Lu H.C."/>
            <person name="Ye Q.L."/>
            <person name="Zhang D."/>
            <person name="Wang J.Y."/>
            <person name="Li Y.F."/>
            <person name="Zhong Z.M."/>
            <person name="Liu X."/>
            <person name="Yu X."/>
            <person name="Liu D.K."/>
            <person name="Tu X.D."/>
            <person name="Liu B."/>
            <person name="Hao Y."/>
            <person name="Liao X.Y."/>
            <person name="Jiang Y.T."/>
            <person name="Sun W.H."/>
            <person name="Chen J."/>
            <person name="Chen Y.Q."/>
            <person name="Ai Y."/>
            <person name="Zhai J.W."/>
            <person name="Wu S.S."/>
            <person name="Zhou Z."/>
            <person name="Hsiao Y.Y."/>
            <person name="Wu W.L."/>
            <person name="Chen Y.Y."/>
            <person name="Lin Y.F."/>
            <person name="Hsu J.L."/>
            <person name="Li C.Y."/>
            <person name="Wang Z.W."/>
            <person name="Zhao X."/>
            <person name="Zhong W.Y."/>
            <person name="Ma X.K."/>
            <person name="Ma L."/>
            <person name="Huang J."/>
            <person name="Chen G.Z."/>
            <person name="Huang M.Z."/>
            <person name="Huang L."/>
            <person name="Peng D.H."/>
            <person name="Luo Y.B."/>
            <person name="Zou S.Q."/>
            <person name="Chen S.P."/>
            <person name="Lan S."/>
            <person name="Tsai W.C."/>
            <person name="Van de Peer Y."/>
            <person name="Liu Z.J."/>
        </authorList>
    </citation>
    <scope>NUCLEOTIDE SEQUENCE [LARGE SCALE GENOMIC DNA]</scope>
    <source>
        <strain evidence="3">Lor288</strain>
    </source>
</reference>
<dbReference type="EMBL" id="JBBWWR010000005">
    <property type="protein sequence ID" value="KAK8966867.1"/>
    <property type="molecule type" value="Genomic_DNA"/>
</dbReference>
<gene>
    <name evidence="3" type="primary">GASA1</name>
    <name evidence="3" type="ORF">KSP40_PGU020749</name>
</gene>
<evidence type="ECO:0000313" key="4">
    <source>
        <dbReference type="Proteomes" id="UP001412067"/>
    </source>
</evidence>